<dbReference type="EMBL" id="CP134536">
    <property type="protein sequence ID" value="WNH12377.1"/>
    <property type="molecule type" value="Genomic_DNA"/>
</dbReference>
<name>A0ABY9Y2G0_9FLAO</name>
<reference evidence="1 2" key="1">
    <citation type="submission" date="2023-09" db="EMBL/GenBank/DDBJ databases">
        <title>Thalassobella suaedae gen. nov., sp. nov., a marine bacterium of the family Flavobacteriaceae isolated from a halophyte Suaeda japonica.</title>
        <authorList>
            <person name="Lee S.Y."/>
            <person name="Hwang C.Y."/>
        </authorList>
    </citation>
    <scope>NUCLEOTIDE SEQUENCE [LARGE SCALE GENOMIC DNA]</scope>
    <source>
        <strain evidence="1 2">HL-DH10</strain>
    </source>
</reference>
<organism evidence="1 2">
    <name type="scientific">Thalassobellus suaedae</name>
    <dbReference type="NCBI Taxonomy" id="3074124"/>
    <lineage>
        <taxon>Bacteria</taxon>
        <taxon>Pseudomonadati</taxon>
        <taxon>Bacteroidota</taxon>
        <taxon>Flavobacteriia</taxon>
        <taxon>Flavobacteriales</taxon>
        <taxon>Flavobacteriaceae</taxon>
        <taxon>Thalassobellus</taxon>
    </lineage>
</organism>
<dbReference type="Proteomes" id="UP001303407">
    <property type="component" value="Chromosome"/>
</dbReference>
<protein>
    <submittedName>
        <fullName evidence="1">Uncharacterized protein</fullName>
    </submittedName>
</protein>
<dbReference type="RefSeq" id="WP_415862358.1">
    <property type="nucleotide sequence ID" value="NZ_CP134536.1"/>
</dbReference>
<evidence type="ECO:0000313" key="2">
    <source>
        <dbReference type="Proteomes" id="UP001303407"/>
    </source>
</evidence>
<dbReference type="Gene3D" id="2.40.128.510">
    <property type="entry name" value="Protein of unknown function DUF4738"/>
    <property type="match status" value="1"/>
</dbReference>
<sequence length="189" mass="21875">MKKLLLSILLLSIIFISCDGRDRRYKSNAEVLQESNLLKSFSAQTKFFPNESVEIITDTIFNNGFHVKLKYNALENDFISKTIQSNNDALIHNNYKNFEAIILVLKDEKIISKGIINKTLFQNHETPSFWKNAIMQYVWINYETSTDTHIILNTSFHIPETDIFKDFSISIDTFGNIEISKINLIESTI</sequence>
<gene>
    <name evidence="1" type="ORF">RHP49_15995</name>
</gene>
<proteinExistence type="predicted"/>
<keyword evidence="2" id="KW-1185">Reference proteome</keyword>
<evidence type="ECO:0000313" key="1">
    <source>
        <dbReference type="EMBL" id="WNH12377.1"/>
    </source>
</evidence>
<accession>A0ABY9Y2G0</accession>